<dbReference type="GO" id="GO:0061630">
    <property type="term" value="F:ubiquitin protein ligase activity"/>
    <property type="evidence" value="ECO:0007669"/>
    <property type="project" value="UniProtKB-EC"/>
</dbReference>
<keyword evidence="3" id="KW-0808">Transferase</keyword>
<dbReference type="Pfam" id="PF22191">
    <property type="entry name" value="IBR_1"/>
    <property type="match status" value="1"/>
</dbReference>
<dbReference type="GO" id="GO:0008270">
    <property type="term" value="F:zinc ion binding"/>
    <property type="evidence" value="ECO:0007669"/>
    <property type="project" value="UniProtKB-KW"/>
</dbReference>
<reference evidence="12" key="1">
    <citation type="submission" date="2021-01" db="EMBL/GenBank/DDBJ databases">
        <authorList>
            <consortium name="Genoscope - CEA"/>
            <person name="William W."/>
        </authorList>
    </citation>
    <scope>NUCLEOTIDE SEQUENCE</scope>
</reference>
<dbReference type="GO" id="GO:0016567">
    <property type="term" value="P:protein ubiquitination"/>
    <property type="evidence" value="ECO:0007669"/>
    <property type="project" value="InterPro"/>
</dbReference>
<evidence type="ECO:0000256" key="7">
    <source>
        <dbReference type="ARBA" id="ARBA00022786"/>
    </source>
</evidence>
<keyword evidence="5" id="KW-0677">Repeat</keyword>
<dbReference type="PROSITE" id="PS50089">
    <property type="entry name" value="ZF_RING_2"/>
    <property type="match status" value="1"/>
</dbReference>
<evidence type="ECO:0000256" key="5">
    <source>
        <dbReference type="ARBA" id="ARBA00022737"/>
    </source>
</evidence>
<dbReference type="InterPro" id="IPR031127">
    <property type="entry name" value="E3_UB_ligase_RBR"/>
</dbReference>
<keyword evidence="6 9" id="KW-0863">Zinc-finger</keyword>
<dbReference type="PROSITE" id="PS51873">
    <property type="entry name" value="TRIAD"/>
    <property type="match status" value="1"/>
</dbReference>
<dbReference type="CDD" id="cd20335">
    <property type="entry name" value="BRcat_RBR"/>
    <property type="match status" value="1"/>
</dbReference>
<evidence type="ECO:0000259" key="11">
    <source>
        <dbReference type="PROSITE" id="PS51873"/>
    </source>
</evidence>
<sequence length="405" mass="47047">MKIMNPSLQQINHQLINFINSPEKIVQHTKQLQEILETLCQKKEDIQLYFDGSTFCCHCQEYLAINNFKILPCGHNVHQDCFKKYLIEEPFYLESISTFSCCKESEMCSKVKITDELSESILGKEEFDELKKLYGLDQEIQDDDTLQENEQDQMRQIKNFQDQINNDAQIAEQIQEEEYKQSQERENAIQFDCGICADTYKVNAEAITLECDHRFCKNCLHEYIINLTKEGKYGEDDIKCSSCNTPIDYYIINYCAPECSSKINDERVKKLNSNTEKEKLVNCPGVNCPQKFYVDKNMPFPVCPTCKTAFCINGCGEAHEGKSCEQVEQEKLKARVKEEKGLVSCPKCKIQILKDGGCNHITCQCKHEFCYVCQKSYKPKRECTCPQMTTMERLYDRIIGFFNKK</sequence>
<dbReference type="PROSITE" id="PS00518">
    <property type="entry name" value="ZF_RING_1"/>
    <property type="match status" value="1"/>
</dbReference>
<feature type="domain" description="RING-type" evidence="10">
    <location>
        <begin position="193"/>
        <end position="244"/>
    </location>
</feature>
<evidence type="ECO:0000313" key="13">
    <source>
        <dbReference type="Proteomes" id="UP000692954"/>
    </source>
</evidence>
<dbReference type="EC" id="2.3.2.31" evidence="2"/>
<dbReference type="InterPro" id="IPR002867">
    <property type="entry name" value="IBR_dom"/>
</dbReference>
<organism evidence="12 13">
    <name type="scientific">Paramecium sonneborni</name>
    <dbReference type="NCBI Taxonomy" id="65129"/>
    <lineage>
        <taxon>Eukaryota</taxon>
        <taxon>Sar</taxon>
        <taxon>Alveolata</taxon>
        <taxon>Ciliophora</taxon>
        <taxon>Intramacronucleata</taxon>
        <taxon>Oligohymenophorea</taxon>
        <taxon>Peniculida</taxon>
        <taxon>Parameciidae</taxon>
        <taxon>Paramecium</taxon>
    </lineage>
</organism>
<dbReference type="EMBL" id="CAJJDN010000077">
    <property type="protein sequence ID" value="CAD8102144.1"/>
    <property type="molecule type" value="Genomic_DNA"/>
</dbReference>
<dbReference type="OrthoDB" id="304870at2759"/>
<dbReference type="InterPro" id="IPR017907">
    <property type="entry name" value="Znf_RING_CS"/>
</dbReference>
<evidence type="ECO:0000256" key="4">
    <source>
        <dbReference type="ARBA" id="ARBA00022723"/>
    </source>
</evidence>
<evidence type="ECO:0000256" key="8">
    <source>
        <dbReference type="ARBA" id="ARBA00022833"/>
    </source>
</evidence>
<gene>
    <name evidence="12" type="ORF">PSON_ATCC_30995.1.T0770106</name>
</gene>
<keyword evidence="13" id="KW-1185">Reference proteome</keyword>
<dbReference type="InterPro" id="IPR044066">
    <property type="entry name" value="TRIAD_supradom"/>
</dbReference>
<evidence type="ECO:0000256" key="9">
    <source>
        <dbReference type="PROSITE-ProRule" id="PRU00175"/>
    </source>
</evidence>
<dbReference type="InterPro" id="IPR018957">
    <property type="entry name" value="Znf_C3HC4_RING-type"/>
</dbReference>
<dbReference type="InterPro" id="IPR001841">
    <property type="entry name" value="Znf_RING"/>
</dbReference>
<evidence type="ECO:0000256" key="2">
    <source>
        <dbReference type="ARBA" id="ARBA00012251"/>
    </source>
</evidence>
<dbReference type="AlphaFoldDB" id="A0A8S1PGR7"/>
<name>A0A8S1PGR7_9CILI</name>
<evidence type="ECO:0000256" key="6">
    <source>
        <dbReference type="ARBA" id="ARBA00022771"/>
    </source>
</evidence>
<comment type="catalytic activity">
    <reaction evidence="1">
        <text>[E2 ubiquitin-conjugating enzyme]-S-ubiquitinyl-L-cysteine + [acceptor protein]-L-lysine = [E2 ubiquitin-conjugating enzyme]-L-cysteine + [acceptor protein]-N(6)-ubiquitinyl-L-lysine.</text>
        <dbReference type="EC" id="2.3.2.31"/>
    </reaction>
</comment>
<dbReference type="SMART" id="SM00184">
    <property type="entry name" value="RING"/>
    <property type="match status" value="2"/>
</dbReference>
<dbReference type="Pfam" id="PF00097">
    <property type="entry name" value="zf-C3HC4"/>
    <property type="match status" value="1"/>
</dbReference>
<comment type="caution">
    <text evidence="12">The sequence shown here is derived from an EMBL/GenBank/DDBJ whole genome shotgun (WGS) entry which is preliminary data.</text>
</comment>
<dbReference type="PANTHER" id="PTHR11685">
    <property type="entry name" value="RBR FAMILY RING FINGER AND IBR DOMAIN-CONTAINING"/>
    <property type="match status" value="1"/>
</dbReference>
<dbReference type="Proteomes" id="UP000692954">
    <property type="component" value="Unassembled WGS sequence"/>
</dbReference>
<evidence type="ECO:0000256" key="3">
    <source>
        <dbReference type="ARBA" id="ARBA00022679"/>
    </source>
</evidence>
<keyword evidence="7" id="KW-0833">Ubl conjugation pathway</keyword>
<dbReference type="SMART" id="SM00647">
    <property type="entry name" value="IBR"/>
    <property type="match status" value="2"/>
</dbReference>
<protein>
    <recommendedName>
        <fullName evidence="2">RBR-type E3 ubiquitin transferase</fullName>
        <ecNumber evidence="2">2.3.2.31</ecNumber>
    </recommendedName>
</protein>
<evidence type="ECO:0000259" key="10">
    <source>
        <dbReference type="PROSITE" id="PS50089"/>
    </source>
</evidence>
<keyword evidence="4" id="KW-0479">Metal-binding</keyword>
<keyword evidence="8" id="KW-0862">Zinc</keyword>
<feature type="domain" description="RING-type" evidence="11">
    <location>
        <begin position="189"/>
        <end position="389"/>
    </location>
</feature>
<accession>A0A8S1PGR7</accession>
<evidence type="ECO:0000313" key="12">
    <source>
        <dbReference type="EMBL" id="CAD8102144.1"/>
    </source>
</evidence>
<evidence type="ECO:0000256" key="1">
    <source>
        <dbReference type="ARBA" id="ARBA00001798"/>
    </source>
</evidence>
<proteinExistence type="predicted"/>